<sequence>MTTIMPFKGTSYLIDGCDDTEECARCEGDQGNCDYISIYDVDGLAKDWNFTCRYHREIGADILNTLFAIVGDDEMIPKNVFVEDGVDSTVALGEPTNIPTYWSLSTGFQKVGDLNIIPSISEFQSGMDNCFDEKITVICDNTASHDLDHHMASMSMHKNKTRGPPSINGLYVNKIGDHVCDSPQLNNDEESSILVDGLHAISNGVHVRMGSKPSTNKQASEKLLIMMGLTDWIIFTTDQRRKFATMRRPENFKNYGPLGRVSFRWLWSGGKTR</sequence>
<keyword evidence="2" id="KW-1185">Reference proteome</keyword>
<gene>
    <name evidence="1" type="ORF">L1987_33803</name>
</gene>
<organism evidence="1 2">
    <name type="scientific">Smallanthus sonchifolius</name>
    <dbReference type="NCBI Taxonomy" id="185202"/>
    <lineage>
        <taxon>Eukaryota</taxon>
        <taxon>Viridiplantae</taxon>
        <taxon>Streptophyta</taxon>
        <taxon>Embryophyta</taxon>
        <taxon>Tracheophyta</taxon>
        <taxon>Spermatophyta</taxon>
        <taxon>Magnoliopsida</taxon>
        <taxon>eudicotyledons</taxon>
        <taxon>Gunneridae</taxon>
        <taxon>Pentapetalae</taxon>
        <taxon>asterids</taxon>
        <taxon>campanulids</taxon>
        <taxon>Asterales</taxon>
        <taxon>Asteraceae</taxon>
        <taxon>Asteroideae</taxon>
        <taxon>Heliantheae alliance</taxon>
        <taxon>Millerieae</taxon>
        <taxon>Smallanthus</taxon>
    </lineage>
</organism>
<evidence type="ECO:0000313" key="1">
    <source>
        <dbReference type="EMBL" id="KAI3798526.1"/>
    </source>
</evidence>
<reference evidence="1 2" key="2">
    <citation type="journal article" date="2022" name="Mol. Ecol. Resour.">
        <title>The genomes of chicory, endive, great burdock and yacon provide insights into Asteraceae paleo-polyploidization history and plant inulin production.</title>
        <authorList>
            <person name="Fan W."/>
            <person name="Wang S."/>
            <person name="Wang H."/>
            <person name="Wang A."/>
            <person name="Jiang F."/>
            <person name="Liu H."/>
            <person name="Zhao H."/>
            <person name="Xu D."/>
            <person name="Zhang Y."/>
        </authorList>
    </citation>
    <scope>NUCLEOTIDE SEQUENCE [LARGE SCALE GENOMIC DNA]</scope>
    <source>
        <strain evidence="2">cv. Yunnan</strain>
        <tissue evidence="1">Leaves</tissue>
    </source>
</reference>
<dbReference type="Proteomes" id="UP001056120">
    <property type="component" value="Linkage Group LG11"/>
</dbReference>
<evidence type="ECO:0000313" key="2">
    <source>
        <dbReference type="Proteomes" id="UP001056120"/>
    </source>
</evidence>
<reference evidence="2" key="1">
    <citation type="journal article" date="2022" name="Mol. Ecol. Resour.">
        <title>The genomes of chicory, endive, great burdock and yacon provide insights into Asteraceae palaeo-polyploidization history and plant inulin production.</title>
        <authorList>
            <person name="Fan W."/>
            <person name="Wang S."/>
            <person name="Wang H."/>
            <person name="Wang A."/>
            <person name="Jiang F."/>
            <person name="Liu H."/>
            <person name="Zhao H."/>
            <person name="Xu D."/>
            <person name="Zhang Y."/>
        </authorList>
    </citation>
    <scope>NUCLEOTIDE SEQUENCE [LARGE SCALE GENOMIC DNA]</scope>
    <source>
        <strain evidence="2">cv. Yunnan</strain>
    </source>
</reference>
<dbReference type="EMBL" id="CM042028">
    <property type="protein sequence ID" value="KAI3798526.1"/>
    <property type="molecule type" value="Genomic_DNA"/>
</dbReference>
<protein>
    <submittedName>
        <fullName evidence="1">Uncharacterized protein</fullName>
    </submittedName>
</protein>
<proteinExistence type="predicted"/>
<name>A0ACB9HT90_9ASTR</name>
<comment type="caution">
    <text evidence="1">The sequence shown here is derived from an EMBL/GenBank/DDBJ whole genome shotgun (WGS) entry which is preliminary data.</text>
</comment>
<accession>A0ACB9HT90</accession>